<dbReference type="AlphaFoldDB" id="A0AAV0VCQ1"/>
<comment type="caution">
    <text evidence="1">The sequence shown here is derived from an EMBL/GenBank/DDBJ whole genome shotgun (WGS) entry which is preliminary data.</text>
</comment>
<sequence length="135" mass="15514">MSTFRMAEADDNVEMTPAYISAPEHIVAPRLTAWNQSVIIRWRKERDQYERRLHERCVSTSEQYDSIVVSVCGSVDAVVLKNLAAYVLHKERTSITDQDVIGEVNRRCTTVKTTTSQTWKLCLRSTSNGHERGRR</sequence>
<organism evidence="1 2">
    <name type="scientific">Peronospora destructor</name>
    <dbReference type="NCBI Taxonomy" id="86335"/>
    <lineage>
        <taxon>Eukaryota</taxon>
        <taxon>Sar</taxon>
        <taxon>Stramenopiles</taxon>
        <taxon>Oomycota</taxon>
        <taxon>Peronosporomycetes</taxon>
        <taxon>Peronosporales</taxon>
        <taxon>Peronosporaceae</taxon>
        <taxon>Peronospora</taxon>
    </lineage>
</organism>
<protein>
    <submittedName>
        <fullName evidence="1">Uncharacterized protein</fullName>
    </submittedName>
</protein>
<evidence type="ECO:0000313" key="2">
    <source>
        <dbReference type="Proteomes" id="UP001162029"/>
    </source>
</evidence>
<proteinExistence type="predicted"/>
<dbReference type="EMBL" id="CANTFM010002433">
    <property type="protein sequence ID" value="CAI5746322.1"/>
    <property type="molecule type" value="Genomic_DNA"/>
</dbReference>
<reference evidence="1" key="1">
    <citation type="submission" date="2022-12" db="EMBL/GenBank/DDBJ databases">
        <authorList>
            <person name="Webb A."/>
        </authorList>
    </citation>
    <scope>NUCLEOTIDE SEQUENCE</scope>
    <source>
        <strain evidence="1">Pd1</strain>
    </source>
</reference>
<dbReference type="Proteomes" id="UP001162029">
    <property type="component" value="Unassembled WGS sequence"/>
</dbReference>
<accession>A0AAV0VCQ1</accession>
<name>A0AAV0VCQ1_9STRA</name>
<gene>
    <name evidence="1" type="ORF">PDE001_LOCUS11323</name>
</gene>
<keyword evidence="2" id="KW-1185">Reference proteome</keyword>
<evidence type="ECO:0000313" key="1">
    <source>
        <dbReference type="EMBL" id="CAI5746322.1"/>
    </source>
</evidence>